<dbReference type="RefSeq" id="WP_206720477.1">
    <property type="nucleotide sequence ID" value="NZ_CP071090.1"/>
</dbReference>
<proteinExistence type="predicted"/>
<dbReference type="EMBL" id="CP071090">
    <property type="protein sequence ID" value="QSQ18889.1"/>
    <property type="molecule type" value="Genomic_DNA"/>
</dbReference>
<reference evidence="1 2" key="1">
    <citation type="submission" date="2021-02" db="EMBL/GenBank/DDBJ databases">
        <title>De Novo genome assembly of isolated myxobacteria.</title>
        <authorList>
            <person name="Stevens D.C."/>
        </authorList>
    </citation>
    <scope>NUCLEOTIDE SEQUENCE [LARGE SCALE GENOMIC DNA]</scope>
    <source>
        <strain evidence="2">SCPEA02</strain>
    </source>
</reference>
<accession>A0ABX7NN35</accession>
<evidence type="ECO:0000313" key="2">
    <source>
        <dbReference type="Proteomes" id="UP000662747"/>
    </source>
</evidence>
<name>A0ABX7NN35_9BACT</name>
<keyword evidence="2" id="KW-1185">Reference proteome</keyword>
<gene>
    <name evidence="1" type="ORF">JY651_26400</name>
</gene>
<evidence type="ECO:0000313" key="1">
    <source>
        <dbReference type="EMBL" id="QSQ18889.1"/>
    </source>
</evidence>
<sequence>MRLPFRTLVTLAVLCTACDRLQDDPIFAYGLAQQRDGSPLAGATLSYERARVVYPPNTGGPPVPFPEPEWEPYGTATTEASGDYFLEMRYGDVQAPDPNSPIPEATRPYRFRVSHREEDGAGTVVSFLFADDVELPTLRVWDSRLALEQMPGGIAVSFQPPPPAPEVPVTGNVVNTSNEAGEVVPFPPSEPVAVLFVTSGGKPLFRWWGAPSPWTANPYVLEDFDAPEVGLRAFSLGEWWFSPLGAAHTFMDFRQEWRTPVLPMPRGSLRPVSRGAVCEPAPEGACPWTDGKLDVVPRGNGAASPLKVTLPEPVRLRHAVVRGMSASGGDSFRLEGSADGETWSVLAISPLRVSENLSHLALGSRRQFADMTRYDSPFDGPLYEFDGMGFGEAPLEDVGLVRYVRLFAANYARGNMGIPQGFSSLAELSLFE</sequence>
<organism evidence="1 2">
    <name type="scientific">Pyxidicoccus parkwayensis</name>
    <dbReference type="NCBI Taxonomy" id="2813578"/>
    <lineage>
        <taxon>Bacteria</taxon>
        <taxon>Pseudomonadati</taxon>
        <taxon>Myxococcota</taxon>
        <taxon>Myxococcia</taxon>
        <taxon>Myxococcales</taxon>
        <taxon>Cystobacterineae</taxon>
        <taxon>Myxococcaceae</taxon>
        <taxon>Pyxidicoccus</taxon>
    </lineage>
</organism>
<protein>
    <recommendedName>
        <fullName evidence="3">Lipoprotein</fullName>
    </recommendedName>
</protein>
<dbReference type="Proteomes" id="UP000662747">
    <property type="component" value="Chromosome"/>
</dbReference>
<evidence type="ECO:0008006" key="3">
    <source>
        <dbReference type="Google" id="ProtNLM"/>
    </source>
</evidence>